<dbReference type="Gene3D" id="1.10.10.10">
    <property type="entry name" value="Winged helix-like DNA-binding domain superfamily/Winged helix DNA-binding domain"/>
    <property type="match status" value="1"/>
</dbReference>
<dbReference type="RefSeq" id="WP_021288148.1">
    <property type="nucleotide sequence ID" value="NZ_AUPZ01000013.1"/>
</dbReference>
<dbReference type="GO" id="GO:0032993">
    <property type="term" value="C:protein-DNA complex"/>
    <property type="evidence" value="ECO:0007669"/>
    <property type="project" value="TreeGrafter"/>
</dbReference>
<evidence type="ECO:0000256" key="3">
    <source>
        <dbReference type="ARBA" id="ARBA00023015"/>
    </source>
</evidence>
<evidence type="ECO:0000256" key="2">
    <source>
        <dbReference type="ARBA" id="ARBA00023012"/>
    </source>
</evidence>
<dbReference type="InterPro" id="IPR001789">
    <property type="entry name" value="Sig_transdc_resp-reg_receiver"/>
</dbReference>
<dbReference type="SMART" id="SM00862">
    <property type="entry name" value="Trans_reg_C"/>
    <property type="match status" value="1"/>
</dbReference>
<accession>T0KFH3</accession>
<dbReference type="GO" id="GO:0000976">
    <property type="term" value="F:transcription cis-regulatory region binding"/>
    <property type="evidence" value="ECO:0007669"/>
    <property type="project" value="TreeGrafter"/>
</dbReference>
<dbReference type="STRING" id="1172190.M947_09500"/>
<dbReference type="SUPFAM" id="SSF52172">
    <property type="entry name" value="CheY-like"/>
    <property type="match status" value="1"/>
</dbReference>
<evidence type="ECO:0000256" key="6">
    <source>
        <dbReference type="PROSITE-ProRule" id="PRU00169"/>
    </source>
</evidence>
<evidence type="ECO:0000259" key="8">
    <source>
        <dbReference type="PROSITE" id="PS50110"/>
    </source>
</evidence>
<sequence length="248" mass="28375">MLNSKEILKYTKNLSILFAEDHDDLRQSTTEILKSFFKRVDSVSDGKSALLKYKEYQEETSSYYDIVLSDIQMPNINGVELTSKLYEINPSQLLIILSAHDDTKYLLPLINLGIEQFVKKPIDYQELLRALLNSSKKANQTPTSSQAVSPNIQLSTDVVFDRVNSSLIENGKTIYLTKYEIIFMQLLSSKIGKIYSNEDIAKKYEELQESLDIQNIRKLVSKLRKKLPANSLESIYGVGYRIISLTQE</sequence>
<feature type="modified residue" description="4-aspartylphosphate" evidence="6">
    <location>
        <position position="70"/>
    </location>
</feature>
<dbReference type="GO" id="GO:0000156">
    <property type="term" value="F:phosphorelay response regulator activity"/>
    <property type="evidence" value="ECO:0007669"/>
    <property type="project" value="TreeGrafter"/>
</dbReference>
<dbReference type="InterPro" id="IPR001867">
    <property type="entry name" value="OmpR/PhoB-type_DNA-bd"/>
</dbReference>
<dbReference type="GO" id="GO:0005829">
    <property type="term" value="C:cytosol"/>
    <property type="evidence" value="ECO:0007669"/>
    <property type="project" value="TreeGrafter"/>
</dbReference>
<dbReference type="PROSITE" id="PS51755">
    <property type="entry name" value="OMPR_PHOB"/>
    <property type="match status" value="1"/>
</dbReference>
<dbReference type="AlphaFoldDB" id="T0KFH3"/>
<keyword evidence="5" id="KW-0804">Transcription</keyword>
<evidence type="ECO:0000256" key="4">
    <source>
        <dbReference type="ARBA" id="ARBA00023125"/>
    </source>
</evidence>
<keyword evidence="2" id="KW-0902">Two-component regulatory system</keyword>
<dbReference type="eggNOG" id="COG0745">
    <property type="taxonomic scope" value="Bacteria"/>
</dbReference>
<dbReference type="EMBL" id="AUPZ01000013">
    <property type="protein sequence ID" value="EQB35509.1"/>
    <property type="molecule type" value="Genomic_DNA"/>
</dbReference>
<proteinExistence type="predicted"/>
<dbReference type="CDD" id="cd17546">
    <property type="entry name" value="REC_hyHK_CKI1_RcsC-like"/>
    <property type="match status" value="1"/>
</dbReference>
<evidence type="ECO:0000259" key="9">
    <source>
        <dbReference type="PROSITE" id="PS51755"/>
    </source>
</evidence>
<name>T0KFH3_9BACT</name>
<evidence type="ECO:0000256" key="1">
    <source>
        <dbReference type="ARBA" id="ARBA00022553"/>
    </source>
</evidence>
<gene>
    <name evidence="10" type="ORF">M947_09500</name>
</gene>
<dbReference type="OrthoDB" id="8912111at2"/>
<dbReference type="Gene3D" id="3.40.50.2300">
    <property type="match status" value="1"/>
</dbReference>
<dbReference type="GO" id="GO:0006355">
    <property type="term" value="P:regulation of DNA-templated transcription"/>
    <property type="evidence" value="ECO:0007669"/>
    <property type="project" value="InterPro"/>
</dbReference>
<feature type="DNA-binding region" description="OmpR/PhoB-type" evidence="7">
    <location>
        <begin position="149"/>
        <end position="244"/>
    </location>
</feature>
<dbReference type="InterPro" id="IPR039420">
    <property type="entry name" value="WalR-like"/>
</dbReference>
<organism evidence="10 11">
    <name type="scientific">Sulfurimonas hongkongensis</name>
    <dbReference type="NCBI Taxonomy" id="1172190"/>
    <lineage>
        <taxon>Bacteria</taxon>
        <taxon>Pseudomonadati</taxon>
        <taxon>Campylobacterota</taxon>
        <taxon>Epsilonproteobacteria</taxon>
        <taxon>Campylobacterales</taxon>
        <taxon>Sulfurimonadaceae</taxon>
        <taxon>Sulfurimonas</taxon>
    </lineage>
</organism>
<dbReference type="InterPro" id="IPR011006">
    <property type="entry name" value="CheY-like_superfamily"/>
</dbReference>
<evidence type="ECO:0000313" key="11">
    <source>
        <dbReference type="Proteomes" id="UP000015520"/>
    </source>
</evidence>
<feature type="domain" description="OmpR/PhoB-type" evidence="9">
    <location>
        <begin position="149"/>
        <end position="244"/>
    </location>
</feature>
<feature type="domain" description="Response regulatory" evidence="8">
    <location>
        <begin position="15"/>
        <end position="135"/>
    </location>
</feature>
<reference evidence="10 11" key="1">
    <citation type="submission" date="2013-07" db="EMBL/GenBank/DDBJ databases">
        <title>Sulfurimonas hongkongensis AST-10 Genome Sequencing.</title>
        <authorList>
            <person name="Cai L."/>
            <person name="Zhang T."/>
        </authorList>
    </citation>
    <scope>NUCLEOTIDE SEQUENCE [LARGE SCALE GENOMIC DNA]</scope>
    <source>
        <strain evidence="10 11">AST-10</strain>
    </source>
</reference>
<dbReference type="SMART" id="SM00448">
    <property type="entry name" value="REC"/>
    <property type="match status" value="1"/>
</dbReference>
<dbReference type="PATRIC" id="fig|1172190.3.peg.1837"/>
<dbReference type="Pfam" id="PF00486">
    <property type="entry name" value="Trans_reg_C"/>
    <property type="match status" value="1"/>
</dbReference>
<evidence type="ECO:0000256" key="5">
    <source>
        <dbReference type="ARBA" id="ARBA00023163"/>
    </source>
</evidence>
<keyword evidence="1 6" id="KW-0597">Phosphoprotein</keyword>
<keyword evidence="4 7" id="KW-0238">DNA-binding</keyword>
<evidence type="ECO:0000256" key="7">
    <source>
        <dbReference type="PROSITE-ProRule" id="PRU01091"/>
    </source>
</evidence>
<dbReference type="PROSITE" id="PS50110">
    <property type="entry name" value="RESPONSE_REGULATORY"/>
    <property type="match status" value="1"/>
</dbReference>
<dbReference type="PANTHER" id="PTHR48111">
    <property type="entry name" value="REGULATOR OF RPOS"/>
    <property type="match status" value="1"/>
</dbReference>
<protein>
    <submittedName>
        <fullName evidence="10">Transcriptional regulator</fullName>
    </submittedName>
</protein>
<dbReference type="Proteomes" id="UP000015520">
    <property type="component" value="Unassembled WGS sequence"/>
</dbReference>
<dbReference type="Pfam" id="PF00072">
    <property type="entry name" value="Response_reg"/>
    <property type="match status" value="1"/>
</dbReference>
<comment type="caution">
    <text evidence="10">The sequence shown here is derived from an EMBL/GenBank/DDBJ whole genome shotgun (WGS) entry which is preliminary data.</text>
</comment>
<keyword evidence="11" id="KW-1185">Reference proteome</keyword>
<dbReference type="PANTHER" id="PTHR48111:SF1">
    <property type="entry name" value="TWO-COMPONENT RESPONSE REGULATOR ORR33"/>
    <property type="match status" value="1"/>
</dbReference>
<evidence type="ECO:0000313" key="10">
    <source>
        <dbReference type="EMBL" id="EQB35509.1"/>
    </source>
</evidence>
<keyword evidence="3" id="KW-0805">Transcription regulation</keyword>
<dbReference type="InterPro" id="IPR036388">
    <property type="entry name" value="WH-like_DNA-bd_sf"/>
</dbReference>